<dbReference type="AlphaFoldDB" id="A0A7Y9IEM9"/>
<feature type="transmembrane region" description="Helical" evidence="2">
    <location>
        <begin position="161"/>
        <end position="180"/>
    </location>
</feature>
<dbReference type="Proteomes" id="UP000569914">
    <property type="component" value="Unassembled WGS sequence"/>
</dbReference>
<feature type="transmembrane region" description="Helical" evidence="2">
    <location>
        <begin position="274"/>
        <end position="296"/>
    </location>
</feature>
<evidence type="ECO:0000313" key="4">
    <source>
        <dbReference type="Proteomes" id="UP000569914"/>
    </source>
</evidence>
<feature type="transmembrane region" description="Helical" evidence="2">
    <location>
        <begin position="200"/>
        <end position="218"/>
    </location>
</feature>
<protein>
    <submittedName>
        <fullName evidence="3">Uncharacterized protein</fullName>
    </submittedName>
</protein>
<evidence type="ECO:0000313" key="3">
    <source>
        <dbReference type="EMBL" id="NYE75462.1"/>
    </source>
</evidence>
<name>A0A7Y9IEM9_9ACTN</name>
<gene>
    <name evidence="3" type="ORF">BKA15_006791</name>
</gene>
<feature type="region of interest" description="Disordered" evidence="1">
    <location>
        <begin position="317"/>
        <end position="349"/>
    </location>
</feature>
<feature type="transmembrane region" description="Helical" evidence="2">
    <location>
        <begin position="117"/>
        <end position="140"/>
    </location>
</feature>
<feature type="compositionally biased region" description="Basic and acidic residues" evidence="1">
    <location>
        <begin position="324"/>
        <end position="339"/>
    </location>
</feature>
<sequence>MIMVDQHRFLRFAVAAVVINLGYALVHLAWLIMGEPAWAHGVSVFPGGWVPVLPAVIAVASIMIMILVPRAWRPAAVAAAAAGAALLAYSMLAWIGLLMLLMIPFGLPMPADDLARLVVRVAGAAGGGLTLLAAVARARASRPACPRCGGRHPDLRTRPPGWAVAGGWLAVAGFAARFAVELPDILTAGVSGPGGLGFQLFVALLVLAGTVLPLALIRPWGRAWPRWVPGLAGRRIPRLLVLVPGLVMAAGLLAYFGIGGIGALLTGHDSADPAAWLMIGGYTLWGLGLLLAAAGYARLTDSVAAGCVPVRAAVVPNRQNAGRGEPRPRSDRSKDHEQPHGPQAPSTAG</sequence>
<dbReference type="RefSeq" id="WP_179757957.1">
    <property type="nucleotide sequence ID" value="NZ_JACCBU010000001.1"/>
</dbReference>
<dbReference type="EMBL" id="JACCBU010000001">
    <property type="protein sequence ID" value="NYE75462.1"/>
    <property type="molecule type" value="Genomic_DNA"/>
</dbReference>
<evidence type="ECO:0000256" key="2">
    <source>
        <dbReference type="SAM" id="Phobius"/>
    </source>
</evidence>
<organism evidence="3 4">
    <name type="scientific">Microlunatus parietis</name>
    <dbReference type="NCBI Taxonomy" id="682979"/>
    <lineage>
        <taxon>Bacteria</taxon>
        <taxon>Bacillati</taxon>
        <taxon>Actinomycetota</taxon>
        <taxon>Actinomycetes</taxon>
        <taxon>Propionibacteriales</taxon>
        <taxon>Propionibacteriaceae</taxon>
        <taxon>Microlunatus</taxon>
    </lineage>
</organism>
<keyword evidence="2" id="KW-0472">Membrane</keyword>
<proteinExistence type="predicted"/>
<feature type="transmembrane region" description="Helical" evidence="2">
    <location>
        <begin position="48"/>
        <end position="68"/>
    </location>
</feature>
<feature type="transmembrane region" description="Helical" evidence="2">
    <location>
        <begin position="12"/>
        <end position="33"/>
    </location>
</feature>
<keyword evidence="2" id="KW-1133">Transmembrane helix</keyword>
<feature type="transmembrane region" description="Helical" evidence="2">
    <location>
        <begin position="75"/>
        <end position="105"/>
    </location>
</feature>
<reference evidence="3 4" key="1">
    <citation type="submission" date="2020-07" db="EMBL/GenBank/DDBJ databases">
        <title>Sequencing the genomes of 1000 actinobacteria strains.</title>
        <authorList>
            <person name="Klenk H.-P."/>
        </authorList>
    </citation>
    <scope>NUCLEOTIDE SEQUENCE [LARGE SCALE GENOMIC DNA]</scope>
    <source>
        <strain evidence="3 4">DSM 22083</strain>
    </source>
</reference>
<evidence type="ECO:0000256" key="1">
    <source>
        <dbReference type="SAM" id="MobiDB-lite"/>
    </source>
</evidence>
<keyword evidence="4" id="KW-1185">Reference proteome</keyword>
<feature type="transmembrane region" description="Helical" evidence="2">
    <location>
        <begin position="239"/>
        <end position="262"/>
    </location>
</feature>
<accession>A0A7Y9IEM9</accession>
<comment type="caution">
    <text evidence="3">The sequence shown here is derived from an EMBL/GenBank/DDBJ whole genome shotgun (WGS) entry which is preliminary data.</text>
</comment>
<keyword evidence="2" id="KW-0812">Transmembrane</keyword>